<dbReference type="AlphaFoldDB" id="A0A0F9DRU2"/>
<proteinExistence type="predicted"/>
<gene>
    <name evidence="2" type="ORF">LCGC14_2164760</name>
</gene>
<sequence>MVGQRGEHVAGVVRGAIETFQTLLGGVTDLIRAGDSTVKDLDSALTGSPSAGPSTPEQSFLEVVALMQAAMVEAGEAGSASAPAVVQRAREILGRVSREEPAWRPAPSVIRTVNDVFRTALRDLRASQDLVKLAQGNGTLDDLEKLSQWADDLTDRLAKTQKIVAQPKPSKEPPVPAASAPGSVES</sequence>
<protein>
    <submittedName>
        <fullName evidence="2">Uncharacterized protein</fullName>
    </submittedName>
</protein>
<feature type="non-terminal residue" evidence="2">
    <location>
        <position position="186"/>
    </location>
</feature>
<name>A0A0F9DRU2_9ZZZZ</name>
<reference evidence="2" key="1">
    <citation type="journal article" date="2015" name="Nature">
        <title>Complex archaea that bridge the gap between prokaryotes and eukaryotes.</title>
        <authorList>
            <person name="Spang A."/>
            <person name="Saw J.H."/>
            <person name="Jorgensen S.L."/>
            <person name="Zaremba-Niedzwiedzka K."/>
            <person name="Martijn J."/>
            <person name="Lind A.E."/>
            <person name="van Eijk R."/>
            <person name="Schleper C."/>
            <person name="Guy L."/>
            <person name="Ettema T.J."/>
        </authorList>
    </citation>
    <scope>NUCLEOTIDE SEQUENCE</scope>
</reference>
<comment type="caution">
    <text evidence="2">The sequence shown here is derived from an EMBL/GenBank/DDBJ whole genome shotgun (WGS) entry which is preliminary data.</text>
</comment>
<accession>A0A0F9DRU2</accession>
<evidence type="ECO:0000313" key="2">
    <source>
        <dbReference type="EMBL" id="KKL64464.1"/>
    </source>
</evidence>
<organism evidence="2">
    <name type="scientific">marine sediment metagenome</name>
    <dbReference type="NCBI Taxonomy" id="412755"/>
    <lineage>
        <taxon>unclassified sequences</taxon>
        <taxon>metagenomes</taxon>
        <taxon>ecological metagenomes</taxon>
    </lineage>
</organism>
<evidence type="ECO:0000256" key="1">
    <source>
        <dbReference type="SAM" id="MobiDB-lite"/>
    </source>
</evidence>
<feature type="region of interest" description="Disordered" evidence="1">
    <location>
        <begin position="161"/>
        <end position="186"/>
    </location>
</feature>
<dbReference type="EMBL" id="LAZR01027833">
    <property type="protein sequence ID" value="KKL64464.1"/>
    <property type="molecule type" value="Genomic_DNA"/>
</dbReference>
<feature type="compositionally biased region" description="Low complexity" evidence="1">
    <location>
        <begin position="177"/>
        <end position="186"/>
    </location>
</feature>